<feature type="region of interest" description="Disordered" evidence="1">
    <location>
        <begin position="1"/>
        <end position="83"/>
    </location>
</feature>
<dbReference type="AlphaFoldDB" id="A0A182ISP6"/>
<feature type="compositionally biased region" description="Basic and acidic residues" evidence="1">
    <location>
        <begin position="71"/>
        <end position="81"/>
    </location>
</feature>
<reference evidence="3" key="1">
    <citation type="submission" date="2022-08" db="UniProtKB">
        <authorList>
            <consortium name="EnsemblMetazoa"/>
        </authorList>
    </citation>
    <scope>IDENTIFICATION</scope>
    <source>
        <strain evidence="3">EBRO</strain>
    </source>
</reference>
<proteinExistence type="predicted"/>
<evidence type="ECO:0000313" key="3">
    <source>
        <dbReference type="EnsemblMetazoa" id="AATE004741-PA.1"/>
    </source>
</evidence>
<feature type="compositionally biased region" description="Basic and acidic residues" evidence="1">
    <location>
        <begin position="24"/>
        <end position="40"/>
    </location>
</feature>
<feature type="compositionally biased region" description="Basic and acidic residues" evidence="1">
    <location>
        <begin position="1"/>
        <end position="10"/>
    </location>
</feature>
<keyword evidence="2" id="KW-0812">Transmembrane</keyword>
<evidence type="ECO:0000256" key="2">
    <source>
        <dbReference type="SAM" id="Phobius"/>
    </source>
</evidence>
<dbReference type="EnsemblMetazoa" id="AATE004741-RA">
    <property type="protein sequence ID" value="AATE004741-PA.1"/>
    <property type="gene ID" value="AATE004741"/>
</dbReference>
<protein>
    <submittedName>
        <fullName evidence="3">Uncharacterized protein</fullName>
    </submittedName>
</protein>
<keyword evidence="2" id="KW-0472">Membrane</keyword>
<feature type="transmembrane region" description="Helical" evidence="2">
    <location>
        <begin position="87"/>
        <end position="108"/>
    </location>
</feature>
<keyword evidence="2" id="KW-1133">Transmembrane helix</keyword>
<feature type="compositionally biased region" description="Polar residues" evidence="1">
    <location>
        <begin position="54"/>
        <end position="70"/>
    </location>
</feature>
<name>A0A182ISP6_ANOAO</name>
<sequence length="144" mass="15639">MTQRTEKPAKIEPGVGVGESEPDALGRSRDRAISQRKENAARALIRLPDGQEAWGNNTDMRHNNASTGQEDGQKSKPKDNGRSSSKCLFSIALPLLVAAAVAFVVVAVRQHWTPAVGERTAGKSWDVFMFSRAPERAPETRGSI</sequence>
<organism evidence="3">
    <name type="scientific">Anopheles atroparvus</name>
    <name type="common">European mosquito</name>
    <dbReference type="NCBI Taxonomy" id="41427"/>
    <lineage>
        <taxon>Eukaryota</taxon>
        <taxon>Metazoa</taxon>
        <taxon>Ecdysozoa</taxon>
        <taxon>Arthropoda</taxon>
        <taxon>Hexapoda</taxon>
        <taxon>Insecta</taxon>
        <taxon>Pterygota</taxon>
        <taxon>Neoptera</taxon>
        <taxon>Endopterygota</taxon>
        <taxon>Diptera</taxon>
        <taxon>Nematocera</taxon>
        <taxon>Culicoidea</taxon>
        <taxon>Culicidae</taxon>
        <taxon>Anophelinae</taxon>
        <taxon>Anopheles</taxon>
    </lineage>
</organism>
<dbReference type="VEuPathDB" id="VectorBase:AATE004741"/>
<evidence type="ECO:0000256" key="1">
    <source>
        <dbReference type="SAM" id="MobiDB-lite"/>
    </source>
</evidence>
<accession>A0A182ISP6</accession>